<dbReference type="AlphaFoldDB" id="A0A8I1MXR3"/>
<dbReference type="CDD" id="cd04232">
    <property type="entry name" value="CuRO_1_CueO_FtsP"/>
    <property type="match status" value="1"/>
</dbReference>
<keyword evidence="3" id="KW-0560">Oxidoreductase</keyword>
<dbReference type="PROSITE" id="PS00080">
    <property type="entry name" value="MULTICOPPER_OXIDASE2"/>
    <property type="match status" value="1"/>
</dbReference>
<keyword evidence="2" id="KW-0479">Metal-binding</keyword>
<dbReference type="InterPro" id="IPR008972">
    <property type="entry name" value="Cupredoxin"/>
</dbReference>
<comment type="caution">
    <text evidence="6">The sequence shown here is derived from an EMBL/GenBank/DDBJ whole genome shotgun (WGS) entry which is preliminary data.</text>
</comment>
<dbReference type="InterPro" id="IPR011707">
    <property type="entry name" value="Cu-oxidase-like_N"/>
</dbReference>
<dbReference type="CDD" id="cd13867">
    <property type="entry name" value="CuRO_2_CueO_FtsP"/>
    <property type="match status" value="1"/>
</dbReference>
<evidence type="ECO:0000259" key="4">
    <source>
        <dbReference type="Pfam" id="PF07731"/>
    </source>
</evidence>
<gene>
    <name evidence="6" type="ORF">J0I24_07980</name>
</gene>
<accession>A0A8I1MXR3</accession>
<dbReference type="InterPro" id="IPR011706">
    <property type="entry name" value="Cu-oxidase_C"/>
</dbReference>
<feature type="domain" description="Plastocyanin-like" evidence="4">
    <location>
        <begin position="463"/>
        <end position="570"/>
    </location>
</feature>
<evidence type="ECO:0000256" key="2">
    <source>
        <dbReference type="ARBA" id="ARBA00022723"/>
    </source>
</evidence>
<protein>
    <submittedName>
        <fullName evidence="6">Multicopper oxidase domain-containing protein</fullName>
    </submittedName>
</protein>
<dbReference type="Gene3D" id="2.60.40.420">
    <property type="entry name" value="Cupredoxins - blue copper proteins"/>
    <property type="match status" value="3"/>
</dbReference>
<dbReference type="InterPro" id="IPR045087">
    <property type="entry name" value="Cu-oxidase_fam"/>
</dbReference>
<evidence type="ECO:0000256" key="3">
    <source>
        <dbReference type="ARBA" id="ARBA00023002"/>
    </source>
</evidence>
<comment type="subcellular location">
    <subcellularLocation>
        <location evidence="1">Periplasm</location>
    </subcellularLocation>
</comment>
<dbReference type="SUPFAM" id="SSF49503">
    <property type="entry name" value="Cupredoxins"/>
    <property type="match status" value="3"/>
</dbReference>
<evidence type="ECO:0000313" key="7">
    <source>
        <dbReference type="Proteomes" id="UP000664800"/>
    </source>
</evidence>
<dbReference type="Pfam" id="PF07732">
    <property type="entry name" value="Cu-oxidase_3"/>
    <property type="match status" value="1"/>
</dbReference>
<name>A0A8I1MXR3_THIA3</name>
<organism evidence="6 7">
    <name type="scientific">Thiomonas arsenitoxydans (strain DSM 22701 / CIP 110005 / 3As)</name>
    <dbReference type="NCBI Taxonomy" id="426114"/>
    <lineage>
        <taxon>Bacteria</taxon>
        <taxon>Pseudomonadati</taxon>
        <taxon>Pseudomonadota</taxon>
        <taxon>Betaproteobacteria</taxon>
        <taxon>Burkholderiales</taxon>
        <taxon>Thiomonas</taxon>
    </lineage>
</organism>
<feature type="domain" description="Plastocyanin-like" evidence="5">
    <location>
        <begin position="114"/>
        <end position="220"/>
    </location>
</feature>
<dbReference type="GO" id="GO:0016491">
    <property type="term" value="F:oxidoreductase activity"/>
    <property type="evidence" value="ECO:0007669"/>
    <property type="project" value="UniProtKB-KW"/>
</dbReference>
<reference evidence="6" key="1">
    <citation type="submission" date="2021-02" db="EMBL/GenBank/DDBJ databases">
        <title>Thiocyanate and organic carbon inputs drive convergent selection for specific autotrophic Afipia and Thiobacillus strains within complex microbiomes.</title>
        <authorList>
            <person name="Huddy R.J."/>
            <person name="Sachdeva R."/>
            <person name="Kadzinga F."/>
            <person name="Kantor R.S."/>
            <person name="Harrison S.T.L."/>
            <person name="Banfield J.F."/>
        </authorList>
    </citation>
    <scope>NUCLEOTIDE SEQUENCE</scope>
    <source>
        <strain evidence="6">SCN18_13_7_16_R3_B_64_19</strain>
    </source>
</reference>
<dbReference type="Pfam" id="PF07731">
    <property type="entry name" value="Cu-oxidase_2"/>
    <property type="match status" value="1"/>
</dbReference>
<dbReference type="Proteomes" id="UP000664800">
    <property type="component" value="Unassembled WGS sequence"/>
</dbReference>
<dbReference type="GO" id="GO:0042597">
    <property type="term" value="C:periplasmic space"/>
    <property type="evidence" value="ECO:0007669"/>
    <property type="project" value="UniProtKB-SubCell"/>
</dbReference>
<evidence type="ECO:0000259" key="5">
    <source>
        <dbReference type="Pfam" id="PF07732"/>
    </source>
</evidence>
<dbReference type="EMBL" id="JAFKMR010000016">
    <property type="protein sequence ID" value="MBN8744238.1"/>
    <property type="molecule type" value="Genomic_DNA"/>
</dbReference>
<evidence type="ECO:0000313" key="6">
    <source>
        <dbReference type="EMBL" id="MBN8744238.1"/>
    </source>
</evidence>
<sequence length="571" mass="61390">MKSPAERQTVPSAEDATLNLPRRKALLALGALGALGVAVAGQARGAGMGGMAGMPGMGGMAGMDMGQSQPTAAAPGVGVFSRALLIPPELHGQPRDGVLHYALRMAPGRSMLVDGLQTATWGYNGAVLGPTLRVPRGKAVQIDLNNALDQSTTLHWHGAHVPGEMDGGPQSLIAPGGQRRVHFTLQQPAGSLWYHPHPDTRTGPHVYAGLGGLFLVDDPADQHLGLPQQYGVDDIPLILQDRRLAADGRLLYMTRMMDRMGMKGDRFLVNGREQPYWNAPAQWVRLRLLNAANARVFNLAFADGRVFHVVATDAGLLPRPVPVHTLLLAPSERAEILVDLRGDQGKRLVLRSDSGVVVPDLSSMPMDADAFDHQGFDLLEFRVGPPAGTPARLPTRMVDLPVLRADAPVRRFTLQGMSGNMMGGAMGGMEGMGSMRSGSQAMDASEVGPGGMSLGVGGQKLFSINHHHMDMARIDQRLRLGSTEIWEVANQGHMAHPFHYHSTSFQILSRNGSPPPAHEAGWKDTVLVRRGETVRLIAHFGQPAGDAHPFMFHCHILEHEDNGMMGQFTVT</sequence>
<dbReference type="GO" id="GO:0005507">
    <property type="term" value="F:copper ion binding"/>
    <property type="evidence" value="ECO:0007669"/>
    <property type="project" value="InterPro"/>
</dbReference>
<dbReference type="PANTHER" id="PTHR48267">
    <property type="entry name" value="CUPREDOXIN SUPERFAMILY PROTEIN"/>
    <property type="match status" value="1"/>
</dbReference>
<dbReference type="PANTHER" id="PTHR48267:SF1">
    <property type="entry name" value="BILIRUBIN OXIDASE"/>
    <property type="match status" value="1"/>
</dbReference>
<dbReference type="CDD" id="cd13890">
    <property type="entry name" value="CuRO_3_CueO_FtsP"/>
    <property type="match status" value="1"/>
</dbReference>
<proteinExistence type="predicted"/>
<evidence type="ECO:0000256" key="1">
    <source>
        <dbReference type="ARBA" id="ARBA00004418"/>
    </source>
</evidence>
<dbReference type="InterPro" id="IPR002355">
    <property type="entry name" value="Cu_oxidase_Cu_BS"/>
</dbReference>